<dbReference type="EMBL" id="JAESIY010000014">
    <property type="protein sequence ID" value="MBL3658629.1"/>
    <property type="molecule type" value="Genomic_DNA"/>
</dbReference>
<name>A0A937K1I0_9BACT</name>
<keyword evidence="1" id="KW-0472">Membrane</keyword>
<keyword evidence="1" id="KW-0812">Transmembrane</keyword>
<evidence type="ECO:0000313" key="3">
    <source>
        <dbReference type="EMBL" id="MBL3658629.1"/>
    </source>
</evidence>
<proteinExistence type="predicted"/>
<protein>
    <submittedName>
        <fullName evidence="3">TPM domain-containing protein</fullName>
    </submittedName>
</protein>
<dbReference type="PANTHER" id="PTHR30373:SF8">
    <property type="entry name" value="BLL7265 PROTEIN"/>
    <property type="match status" value="1"/>
</dbReference>
<keyword evidence="1" id="KW-1133">Transmembrane helix</keyword>
<comment type="caution">
    <text evidence="3">The sequence shown here is derived from an EMBL/GenBank/DDBJ whole genome shotgun (WGS) entry which is preliminary data.</text>
</comment>
<sequence length="218" mass="24698">MKSKKFKFSEEQKERIRLAVADLEAASSGEIVPYYTAQSDDYEVARWKMAAVFGFLGALILGLASYFWLLPFSLTPFEDALFFILLMFLGFIIPLVYPAVSRSMVDSTIMKQKVFDRATTVFLEEEIFKTRDRTGVLIYISALEREVVVLADSGINKKVKPEDWQKIVNLVIAGIKANKVDEGLVNAIQACKKLLLDNGFTVRPDDKNELPDNLRLED</sequence>
<feature type="transmembrane region" description="Helical" evidence="1">
    <location>
        <begin position="49"/>
        <end position="68"/>
    </location>
</feature>
<organism evidence="3 4">
    <name type="scientific">Fulvivirga sediminis</name>
    <dbReference type="NCBI Taxonomy" id="2803949"/>
    <lineage>
        <taxon>Bacteria</taxon>
        <taxon>Pseudomonadati</taxon>
        <taxon>Bacteroidota</taxon>
        <taxon>Cytophagia</taxon>
        <taxon>Cytophagales</taxon>
        <taxon>Fulvivirgaceae</taxon>
        <taxon>Fulvivirga</taxon>
    </lineage>
</organism>
<dbReference type="Gene3D" id="3.10.310.50">
    <property type="match status" value="1"/>
</dbReference>
<evidence type="ECO:0000256" key="1">
    <source>
        <dbReference type="SAM" id="Phobius"/>
    </source>
</evidence>
<dbReference type="InterPro" id="IPR007621">
    <property type="entry name" value="TPM_dom"/>
</dbReference>
<keyword evidence="4" id="KW-1185">Reference proteome</keyword>
<evidence type="ECO:0000259" key="2">
    <source>
        <dbReference type="Pfam" id="PF04536"/>
    </source>
</evidence>
<gene>
    <name evidence="3" type="ORF">JL102_20935</name>
</gene>
<feature type="domain" description="TPM" evidence="2">
    <location>
        <begin position="105"/>
        <end position="192"/>
    </location>
</feature>
<dbReference type="Pfam" id="PF04536">
    <property type="entry name" value="TPM_phosphatase"/>
    <property type="match status" value="1"/>
</dbReference>
<feature type="transmembrane region" description="Helical" evidence="1">
    <location>
        <begin position="80"/>
        <end position="100"/>
    </location>
</feature>
<dbReference type="Proteomes" id="UP000659388">
    <property type="component" value="Unassembled WGS sequence"/>
</dbReference>
<dbReference type="AlphaFoldDB" id="A0A937K1I0"/>
<reference evidence="3" key="1">
    <citation type="submission" date="2021-01" db="EMBL/GenBank/DDBJ databases">
        <title>Fulvivirga kasyanovii gen. nov., sp nov., a novel member of the phylum Bacteroidetes isolated from seawater in a mussel farm.</title>
        <authorList>
            <person name="Zhao L.-H."/>
            <person name="Wang Z.-J."/>
        </authorList>
    </citation>
    <scope>NUCLEOTIDE SEQUENCE</scope>
    <source>
        <strain evidence="3">2943</strain>
    </source>
</reference>
<evidence type="ECO:0000313" key="4">
    <source>
        <dbReference type="Proteomes" id="UP000659388"/>
    </source>
</evidence>
<accession>A0A937K1I0</accession>
<dbReference type="PANTHER" id="PTHR30373">
    <property type="entry name" value="UPF0603 PROTEIN YGCG"/>
    <property type="match status" value="1"/>
</dbReference>